<gene>
    <name evidence="1" type="ORF">AZOBR_p1140066</name>
</gene>
<name>A0A9P1JWC1_9PROT</name>
<protein>
    <submittedName>
        <fullName evidence="1">Uncharacterized protein</fullName>
    </submittedName>
</protein>
<geneLocation type="plasmid" evidence="1 2">
    <name>AZOBR_p1</name>
</geneLocation>
<dbReference type="EMBL" id="HE577328">
    <property type="protein sequence ID" value="CCD01051.1"/>
    <property type="molecule type" value="Genomic_DNA"/>
</dbReference>
<keyword evidence="1" id="KW-0614">Plasmid</keyword>
<dbReference type="Proteomes" id="UP000007319">
    <property type="component" value="Plasmid AZOBR_p1"/>
</dbReference>
<sequence length="81" mass="9667">MKGRLRGARSARLRLIVMHAEFHDSDSFILVSCQTNLWFQGRFWRPFCGSDEVPYGSKFSEFINGINKWWHTIWFLAEDRL</sequence>
<keyword evidence="2" id="KW-1185">Reference proteome</keyword>
<dbReference type="KEGG" id="abs:AZOBR_p1140066"/>
<evidence type="ECO:0000313" key="1">
    <source>
        <dbReference type="EMBL" id="CCD01051.1"/>
    </source>
</evidence>
<accession>A0A9P1JWC1</accession>
<reference evidence="1 2" key="1">
    <citation type="journal article" date="2011" name="PLoS Genet.">
        <title>Azospirillum genomes reveal transition of bacteria from aquatic to terrestrial environments.</title>
        <authorList>
            <person name="Wisniewski-Dye F."/>
            <person name="Borziak K."/>
            <person name="Khalsa-Moyers G."/>
            <person name="Alexandre G."/>
            <person name="Sukharnikov L.O."/>
            <person name="Wuichet K."/>
            <person name="Hurst G.B."/>
            <person name="McDonald W.H."/>
            <person name="Robertson J.S."/>
            <person name="Barbe V."/>
            <person name="Calteau A."/>
            <person name="Rouy Z."/>
            <person name="Mangenot S."/>
            <person name="Prigent-Combaret C."/>
            <person name="Normand P."/>
            <person name="Boyer M."/>
            <person name="Siguier P."/>
            <person name="Dessaux Y."/>
            <person name="Elmerich C."/>
            <person name="Condemine G."/>
            <person name="Krishnen G."/>
            <person name="Kennedy I."/>
            <person name="Paterson A.H."/>
            <person name="Gonzalez V."/>
            <person name="Mavingui P."/>
            <person name="Zhulin I.B."/>
        </authorList>
    </citation>
    <scope>NUCLEOTIDE SEQUENCE [LARGE SCALE GENOMIC DNA]</scope>
    <source>
        <strain evidence="1 2">Sp245</strain>
    </source>
</reference>
<proteinExistence type="predicted"/>
<dbReference type="AlphaFoldDB" id="A0A9P1JWC1"/>
<organism evidence="1 2">
    <name type="scientific">Azospirillum baldaniorum</name>
    <dbReference type="NCBI Taxonomy" id="1064539"/>
    <lineage>
        <taxon>Bacteria</taxon>
        <taxon>Pseudomonadati</taxon>
        <taxon>Pseudomonadota</taxon>
        <taxon>Alphaproteobacteria</taxon>
        <taxon>Rhodospirillales</taxon>
        <taxon>Azospirillaceae</taxon>
        <taxon>Azospirillum</taxon>
    </lineage>
</organism>
<evidence type="ECO:0000313" key="2">
    <source>
        <dbReference type="Proteomes" id="UP000007319"/>
    </source>
</evidence>